<dbReference type="STRING" id="80876.SAMN05421779_102253"/>
<dbReference type="Pfam" id="PF00293">
    <property type="entry name" value="NUDIX"/>
    <property type="match status" value="1"/>
</dbReference>
<feature type="domain" description="Nudix hydrolase" evidence="1">
    <location>
        <begin position="57"/>
        <end position="185"/>
    </location>
</feature>
<dbReference type="InterPro" id="IPR015797">
    <property type="entry name" value="NUDIX_hydrolase-like_dom_sf"/>
</dbReference>
<sequence length="190" mass="20974">MAVRLPPYRGDSRRGEIELLEEGPIFQNAYVEVFNDRVRFPAPGGAAGNDGTSFRWRWAAPYGVVALPRLPDGSLLLIEIFRHTERGWRLEAPRGFGASDQSPDEAARREVLEETGHAVLTLTPVRTIGASDYPVHLFIADITAAPVNSQTDADEAIRACHRFGRDQRPALLADTRIHDAETLFLISVSG</sequence>
<keyword evidence="3" id="KW-1185">Reference proteome</keyword>
<accession>A0A1N7JGR6</accession>
<organism evidence="2 3">
    <name type="scientific">Insolitispirillum peregrinum</name>
    <dbReference type="NCBI Taxonomy" id="80876"/>
    <lineage>
        <taxon>Bacteria</taxon>
        <taxon>Pseudomonadati</taxon>
        <taxon>Pseudomonadota</taxon>
        <taxon>Alphaproteobacteria</taxon>
        <taxon>Rhodospirillales</taxon>
        <taxon>Novispirillaceae</taxon>
        <taxon>Insolitispirillum</taxon>
    </lineage>
</organism>
<dbReference type="CDD" id="cd03424">
    <property type="entry name" value="NUDIX_ADPRase_Nudt5_UGPPase_Nudt14"/>
    <property type="match status" value="1"/>
</dbReference>
<dbReference type="AlphaFoldDB" id="A0A1N7JGR6"/>
<protein>
    <submittedName>
        <fullName evidence="2">NUDIX domain-containing protein</fullName>
    </submittedName>
</protein>
<gene>
    <name evidence="2" type="ORF">SAMN05421779_102253</name>
</gene>
<evidence type="ECO:0000259" key="1">
    <source>
        <dbReference type="PROSITE" id="PS51462"/>
    </source>
</evidence>
<dbReference type="Proteomes" id="UP000185678">
    <property type="component" value="Unassembled WGS sequence"/>
</dbReference>
<dbReference type="GO" id="GO:0003824">
    <property type="term" value="F:catalytic activity"/>
    <property type="evidence" value="ECO:0007669"/>
    <property type="project" value="UniProtKB-ARBA"/>
</dbReference>
<evidence type="ECO:0000313" key="3">
    <source>
        <dbReference type="Proteomes" id="UP000185678"/>
    </source>
</evidence>
<reference evidence="2 3" key="1">
    <citation type="submission" date="2017-01" db="EMBL/GenBank/DDBJ databases">
        <authorList>
            <person name="Mah S.A."/>
            <person name="Swanson W.J."/>
            <person name="Moy G.W."/>
            <person name="Vacquier V.D."/>
        </authorList>
    </citation>
    <scope>NUCLEOTIDE SEQUENCE [LARGE SCALE GENOMIC DNA]</scope>
    <source>
        <strain evidence="2 3">DSM 11589</strain>
    </source>
</reference>
<dbReference type="Gene3D" id="3.90.79.10">
    <property type="entry name" value="Nucleoside Triphosphate Pyrophosphohydrolase"/>
    <property type="match status" value="1"/>
</dbReference>
<evidence type="ECO:0000313" key="2">
    <source>
        <dbReference type="EMBL" id="SIS48582.1"/>
    </source>
</evidence>
<name>A0A1N7JGR6_9PROT</name>
<dbReference type="OrthoDB" id="9806150at2"/>
<proteinExistence type="predicted"/>
<dbReference type="InterPro" id="IPR000086">
    <property type="entry name" value="NUDIX_hydrolase_dom"/>
</dbReference>
<dbReference type="RefSeq" id="WP_076399149.1">
    <property type="nucleotide sequence ID" value="NZ_FTOA01000002.1"/>
</dbReference>
<dbReference type="EMBL" id="FTOA01000002">
    <property type="protein sequence ID" value="SIS48582.1"/>
    <property type="molecule type" value="Genomic_DNA"/>
</dbReference>
<dbReference type="PROSITE" id="PS51462">
    <property type="entry name" value="NUDIX"/>
    <property type="match status" value="1"/>
</dbReference>
<dbReference type="SUPFAM" id="SSF55811">
    <property type="entry name" value="Nudix"/>
    <property type="match status" value="1"/>
</dbReference>